<comment type="caution">
    <text evidence="2">The sequence shown here is derived from an EMBL/GenBank/DDBJ whole genome shotgun (WGS) entry which is preliminary data.</text>
</comment>
<evidence type="ECO:0000259" key="1">
    <source>
        <dbReference type="PROSITE" id="PS50181"/>
    </source>
</evidence>
<proteinExistence type="predicted"/>
<sequence length="514" mass="59037">MHNIARWFRRRREQRRLLKERKKREAERRIQREKQDREYTRALRLTLRELQRTMDPLLASQAYNNRFCPLTRLPEELLLIILNFLSGDDVTLCCLRIASRTFLRILHRRSGFWTMQVESAGPPISFLRHGHADLQLQFRRLLQRDGRCENCRRWNDAFVRFSHDPCKFKHVTCGVGHWCCDYGRPYCSACDSDHDACQFPCAYRQKPSARYRGAQRCLGQQGSVQLCEHVQIYWASIKAHIDDWRQQQQRGGGGGGDWRACLASFNIECQDPSHDTRCTALEAPTWPRARLGTPWDFLAWQPLNSNIVVLYLEWTPHGRIDALAPTADGRIPAPELRALFRRFRRLGPADVLYPLGRPDALPEMACFRPSFPIYYKTGEEGEGAEKTPPPPSPVLSPSRRWNQWLLSQSCKSVSGFSPIGRNNRSIDVVPHCLRGAGGIGIASQCLAVSYQKGIIVCQTAALTDPTVKLIPSHHWLHAMDARTYPHRGGGGVFRPQCRDESCTNYYLKSTGYYS</sequence>
<evidence type="ECO:0000313" key="3">
    <source>
        <dbReference type="Proteomes" id="UP001583177"/>
    </source>
</evidence>
<dbReference type="SUPFAM" id="SSF81383">
    <property type="entry name" value="F-box domain"/>
    <property type="match status" value="1"/>
</dbReference>
<dbReference type="EMBL" id="JAWRVE010000082">
    <property type="protein sequence ID" value="KAL1861781.1"/>
    <property type="molecule type" value="Genomic_DNA"/>
</dbReference>
<organism evidence="2 3">
    <name type="scientific">Diaporthe australafricana</name>
    <dbReference type="NCBI Taxonomy" id="127596"/>
    <lineage>
        <taxon>Eukaryota</taxon>
        <taxon>Fungi</taxon>
        <taxon>Dikarya</taxon>
        <taxon>Ascomycota</taxon>
        <taxon>Pezizomycotina</taxon>
        <taxon>Sordariomycetes</taxon>
        <taxon>Sordariomycetidae</taxon>
        <taxon>Diaporthales</taxon>
        <taxon>Diaporthaceae</taxon>
        <taxon>Diaporthe</taxon>
    </lineage>
</organism>
<accession>A0ABR3WHP5</accession>
<dbReference type="Proteomes" id="UP001583177">
    <property type="component" value="Unassembled WGS sequence"/>
</dbReference>
<keyword evidence="3" id="KW-1185">Reference proteome</keyword>
<dbReference type="InterPro" id="IPR036047">
    <property type="entry name" value="F-box-like_dom_sf"/>
</dbReference>
<dbReference type="PROSITE" id="PS50181">
    <property type="entry name" value="FBOX"/>
    <property type="match status" value="1"/>
</dbReference>
<name>A0ABR3WHP5_9PEZI</name>
<dbReference type="InterPro" id="IPR001810">
    <property type="entry name" value="F-box_dom"/>
</dbReference>
<protein>
    <recommendedName>
        <fullName evidence="1">F-box domain-containing protein</fullName>
    </recommendedName>
</protein>
<evidence type="ECO:0000313" key="2">
    <source>
        <dbReference type="EMBL" id="KAL1861781.1"/>
    </source>
</evidence>
<reference evidence="2 3" key="1">
    <citation type="journal article" date="2024" name="IMA Fungus">
        <title>IMA Genome - F19 : A genome assembly and annotation guide to empower mycologists, including annotated draft genome sequences of Ceratocystis pirilliformis, Diaporthe australafricana, Fusarium ophioides, Paecilomyces lecythidis, and Sporothrix stenoceras.</title>
        <authorList>
            <person name="Aylward J."/>
            <person name="Wilson A.M."/>
            <person name="Visagie C.M."/>
            <person name="Spraker J."/>
            <person name="Barnes I."/>
            <person name="Buitendag C."/>
            <person name="Ceriani C."/>
            <person name="Del Mar Angel L."/>
            <person name="du Plessis D."/>
            <person name="Fuchs T."/>
            <person name="Gasser K."/>
            <person name="Kramer D."/>
            <person name="Li W."/>
            <person name="Munsamy K."/>
            <person name="Piso A."/>
            <person name="Price J.L."/>
            <person name="Sonnekus B."/>
            <person name="Thomas C."/>
            <person name="van der Nest A."/>
            <person name="van Dijk A."/>
            <person name="van Heerden A."/>
            <person name="van Vuuren N."/>
            <person name="Yilmaz N."/>
            <person name="Duong T.A."/>
            <person name="van der Merwe N.A."/>
            <person name="Wingfield M.J."/>
            <person name="Wingfield B.D."/>
        </authorList>
    </citation>
    <scope>NUCLEOTIDE SEQUENCE [LARGE SCALE GENOMIC DNA]</scope>
    <source>
        <strain evidence="2 3">CMW 18300</strain>
    </source>
</reference>
<gene>
    <name evidence="2" type="ORF">Daus18300_008597</name>
</gene>
<feature type="domain" description="F-box" evidence="1">
    <location>
        <begin position="67"/>
        <end position="116"/>
    </location>
</feature>